<dbReference type="SUPFAM" id="SSF54631">
    <property type="entry name" value="CBS-domain pair"/>
    <property type="match status" value="1"/>
</dbReference>
<dbReference type="InterPro" id="IPR005105">
    <property type="entry name" value="GlnD_Uridyltrans_N"/>
</dbReference>
<evidence type="ECO:0000259" key="5">
    <source>
        <dbReference type="PROSITE" id="PS51371"/>
    </source>
</evidence>
<dbReference type="SUPFAM" id="SSF51206">
    <property type="entry name" value="cAMP-binding domain-like"/>
    <property type="match status" value="1"/>
</dbReference>
<feature type="domain" description="CBS" evidence="5">
    <location>
        <begin position="167"/>
        <end position="224"/>
    </location>
</feature>
<keyword evidence="2" id="KW-0010">Activator</keyword>
<dbReference type="SMART" id="SM00116">
    <property type="entry name" value="CBS"/>
    <property type="match status" value="2"/>
</dbReference>
<dbReference type="EMBL" id="MLQS01000023">
    <property type="protein sequence ID" value="OIJ18934.1"/>
    <property type="molecule type" value="Genomic_DNA"/>
</dbReference>
<comment type="caution">
    <text evidence="6">The sequence shown here is derived from an EMBL/GenBank/DDBJ whole genome shotgun (WGS) entry which is preliminary data.</text>
</comment>
<organism evidence="6 7">
    <name type="scientific">Anaerobacillus alkalidiazotrophicus</name>
    <dbReference type="NCBI Taxonomy" id="472963"/>
    <lineage>
        <taxon>Bacteria</taxon>
        <taxon>Bacillati</taxon>
        <taxon>Bacillota</taxon>
        <taxon>Bacilli</taxon>
        <taxon>Bacillales</taxon>
        <taxon>Bacillaceae</taxon>
        <taxon>Anaerobacillus</taxon>
    </lineage>
</organism>
<dbReference type="PANTHER" id="PTHR43080:SF2">
    <property type="entry name" value="CBS DOMAIN-CONTAINING PROTEIN"/>
    <property type="match status" value="1"/>
</dbReference>
<dbReference type="Proteomes" id="UP000180057">
    <property type="component" value="Unassembled WGS sequence"/>
</dbReference>
<evidence type="ECO:0000313" key="7">
    <source>
        <dbReference type="Proteomes" id="UP000180057"/>
    </source>
</evidence>
<dbReference type="CDD" id="cd00038">
    <property type="entry name" value="CAP_ED"/>
    <property type="match status" value="1"/>
</dbReference>
<dbReference type="AlphaFoldDB" id="A0A1S2M2T1"/>
<keyword evidence="7" id="KW-1185">Reference proteome</keyword>
<evidence type="ECO:0000256" key="1">
    <source>
        <dbReference type="ARBA" id="ARBA00023122"/>
    </source>
</evidence>
<dbReference type="Gene3D" id="2.60.120.10">
    <property type="entry name" value="Jelly Rolls"/>
    <property type="match status" value="1"/>
</dbReference>
<evidence type="ECO:0000256" key="3">
    <source>
        <dbReference type="PROSITE-ProRule" id="PRU00703"/>
    </source>
</evidence>
<protein>
    <recommendedName>
        <fullName evidence="8">Signal transduction protein</fullName>
    </recommendedName>
</protein>
<proteinExistence type="predicted"/>
<dbReference type="InterPro" id="IPR000595">
    <property type="entry name" value="cNMP-bd_dom"/>
</dbReference>
<evidence type="ECO:0000256" key="2">
    <source>
        <dbReference type="ARBA" id="ARBA00023159"/>
    </source>
</evidence>
<dbReference type="InterPro" id="IPR018490">
    <property type="entry name" value="cNMP-bd_dom_sf"/>
</dbReference>
<dbReference type="GO" id="GO:0008773">
    <property type="term" value="F:[protein-PII] uridylyltransferase activity"/>
    <property type="evidence" value="ECO:0007669"/>
    <property type="project" value="InterPro"/>
</dbReference>
<dbReference type="InterPro" id="IPR051257">
    <property type="entry name" value="Diverse_CBS-Domain"/>
</dbReference>
<keyword evidence="1 3" id="KW-0129">CBS domain</keyword>
<dbReference type="CDD" id="cd02205">
    <property type="entry name" value="CBS_pair_SF"/>
    <property type="match status" value="1"/>
</dbReference>
<dbReference type="InterPro" id="IPR014710">
    <property type="entry name" value="RmlC-like_jellyroll"/>
</dbReference>
<dbReference type="Pfam" id="PF03445">
    <property type="entry name" value="DUF294"/>
    <property type="match status" value="1"/>
</dbReference>
<evidence type="ECO:0000313" key="6">
    <source>
        <dbReference type="EMBL" id="OIJ18934.1"/>
    </source>
</evidence>
<name>A0A1S2M2T1_9BACI</name>
<dbReference type="Pfam" id="PF00027">
    <property type="entry name" value="cNMP_binding"/>
    <property type="match status" value="1"/>
</dbReference>
<dbReference type="Pfam" id="PF00571">
    <property type="entry name" value="CBS"/>
    <property type="match status" value="1"/>
</dbReference>
<dbReference type="PROSITE" id="PS51371">
    <property type="entry name" value="CBS"/>
    <property type="match status" value="1"/>
</dbReference>
<feature type="domain" description="Cyclic nucleotide-binding" evidence="4">
    <location>
        <begin position="17"/>
        <end position="120"/>
    </location>
</feature>
<accession>A0A1S2M2T1</accession>
<evidence type="ECO:0008006" key="8">
    <source>
        <dbReference type="Google" id="ProtNLM"/>
    </source>
</evidence>
<dbReference type="Gene3D" id="3.10.580.10">
    <property type="entry name" value="CBS-domain"/>
    <property type="match status" value="1"/>
</dbReference>
<sequence length="637" mass="73552">MVLRKKAELEKLRNTYPFTLLTAEEFNEITDESELRKFKKNEFLFHEDEDEIELFFLLEGLAKNILHRTNGEQFSVRYYYQGDLIGLMIMLAGGQMKFSVQAKQDCEVILLKKRAFLKVMTNNKAFSEIVLEGIGVRMKTLYNEITRKRNEEDSENISLFRTRVEAIMNPPIFISQEATIVQAAKRLREVLTTGLVVVDEKQNLVGTLTQRDLLHSIVSGETDQLIKSVMNKRPYKAQYESFGYDILSYFKDDHVDFIPVIKHEKVVGVLTAESFLQLQDSNYINLSHSIHHTYSINDLTKLAAVNNQLFIDFVEALLSNNTYAYDVAELISNYNDKIHRQVIRIVLKEMKLEGYGTPPVNYCFIVMGSQGRREQTFSTDQDNGLILANYEHLTNKQEIENYFKIFAEKVNIGLKECGFPLCSGGVMAKELKWRRSLNEWIIEVKRWVKETDAEEIRNFTIFCDFRPIFGDFSLAVRLRDETTDTVQKGKILQLLLMKDTLRFRVPLNPFGLIITSGKTKSVNLKKGAIMQIVNGVRIFAIKNGIKNENTIKRLTELKEKEVLHPRDVNNVKTALHILMTFRIKNNIKQLRSNSLLSNELLVEMVTKDEKNTLKEALGIAKRLQQMSEISVGRKRGI</sequence>
<evidence type="ECO:0000259" key="4">
    <source>
        <dbReference type="PROSITE" id="PS50042"/>
    </source>
</evidence>
<dbReference type="CDD" id="cd05401">
    <property type="entry name" value="NT_GlnE_GlnD_like"/>
    <property type="match status" value="1"/>
</dbReference>
<reference evidence="6 7" key="1">
    <citation type="submission" date="2016-10" db="EMBL/GenBank/DDBJ databases">
        <title>Draft genome sequences of four alkaliphilic bacteria belonging to the Anaerobacillus genus.</title>
        <authorList>
            <person name="Bassil N.M."/>
            <person name="Lloyd J.R."/>
        </authorList>
    </citation>
    <scope>NUCLEOTIDE SEQUENCE [LARGE SCALE GENOMIC DNA]</scope>
    <source>
        <strain evidence="6 7">DSM 22531</strain>
    </source>
</reference>
<dbReference type="SMART" id="SM00100">
    <property type="entry name" value="cNMP"/>
    <property type="match status" value="1"/>
</dbReference>
<dbReference type="PANTHER" id="PTHR43080">
    <property type="entry name" value="CBS DOMAIN-CONTAINING PROTEIN CBSX3, MITOCHONDRIAL"/>
    <property type="match status" value="1"/>
</dbReference>
<gene>
    <name evidence="6" type="ORF">BKP45_14490</name>
</gene>
<dbReference type="STRING" id="472963.BKP45_14490"/>
<dbReference type="PROSITE" id="PS50042">
    <property type="entry name" value="CNMP_BINDING_3"/>
    <property type="match status" value="1"/>
</dbReference>
<dbReference type="InterPro" id="IPR046342">
    <property type="entry name" value="CBS_dom_sf"/>
</dbReference>
<dbReference type="InterPro" id="IPR018821">
    <property type="entry name" value="DUF294_put_nucleoTrafse_sb-bd"/>
</dbReference>
<dbReference type="Pfam" id="PF10335">
    <property type="entry name" value="DUF294_C"/>
    <property type="match status" value="1"/>
</dbReference>
<dbReference type="InterPro" id="IPR000644">
    <property type="entry name" value="CBS_dom"/>
</dbReference>